<proteinExistence type="predicted"/>
<organism evidence="2 3">
    <name type="scientific">Stylosanthes scabra</name>
    <dbReference type="NCBI Taxonomy" id="79078"/>
    <lineage>
        <taxon>Eukaryota</taxon>
        <taxon>Viridiplantae</taxon>
        <taxon>Streptophyta</taxon>
        <taxon>Embryophyta</taxon>
        <taxon>Tracheophyta</taxon>
        <taxon>Spermatophyta</taxon>
        <taxon>Magnoliopsida</taxon>
        <taxon>eudicotyledons</taxon>
        <taxon>Gunneridae</taxon>
        <taxon>Pentapetalae</taxon>
        <taxon>rosids</taxon>
        <taxon>fabids</taxon>
        <taxon>Fabales</taxon>
        <taxon>Fabaceae</taxon>
        <taxon>Papilionoideae</taxon>
        <taxon>50 kb inversion clade</taxon>
        <taxon>dalbergioids sensu lato</taxon>
        <taxon>Dalbergieae</taxon>
        <taxon>Pterocarpus clade</taxon>
        <taxon>Stylosanthes</taxon>
    </lineage>
</organism>
<dbReference type="Proteomes" id="UP001341840">
    <property type="component" value="Unassembled WGS sequence"/>
</dbReference>
<protein>
    <submittedName>
        <fullName evidence="2">Uncharacterized protein</fullName>
    </submittedName>
</protein>
<feature type="region of interest" description="Disordered" evidence="1">
    <location>
        <begin position="141"/>
        <end position="174"/>
    </location>
</feature>
<dbReference type="EMBL" id="JASCZI010244206">
    <property type="protein sequence ID" value="MED6213977.1"/>
    <property type="molecule type" value="Genomic_DNA"/>
</dbReference>
<accession>A0ABU6YUC4</accession>
<reference evidence="2 3" key="1">
    <citation type="journal article" date="2023" name="Plants (Basel)">
        <title>Bridging the Gap: Combining Genomics and Transcriptomics Approaches to Understand Stylosanthes scabra, an Orphan Legume from the Brazilian Caatinga.</title>
        <authorList>
            <person name="Ferreira-Neto J.R.C."/>
            <person name="da Silva M.D."/>
            <person name="Binneck E."/>
            <person name="de Melo N.F."/>
            <person name="da Silva R.H."/>
            <person name="de Melo A.L.T.M."/>
            <person name="Pandolfi V."/>
            <person name="Bustamante F.O."/>
            <person name="Brasileiro-Vidal A.C."/>
            <person name="Benko-Iseppon A.M."/>
        </authorList>
    </citation>
    <scope>NUCLEOTIDE SEQUENCE [LARGE SCALE GENOMIC DNA]</scope>
    <source>
        <tissue evidence="2">Leaves</tissue>
    </source>
</reference>
<evidence type="ECO:0000313" key="3">
    <source>
        <dbReference type="Proteomes" id="UP001341840"/>
    </source>
</evidence>
<evidence type="ECO:0000313" key="2">
    <source>
        <dbReference type="EMBL" id="MED6213977.1"/>
    </source>
</evidence>
<name>A0ABU6YUC4_9FABA</name>
<comment type="caution">
    <text evidence="2">The sequence shown here is derived from an EMBL/GenBank/DDBJ whole genome shotgun (WGS) entry which is preliminary data.</text>
</comment>
<feature type="region of interest" description="Disordered" evidence="1">
    <location>
        <begin position="192"/>
        <end position="219"/>
    </location>
</feature>
<feature type="compositionally biased region" description="Basic and acidic residues" evidence="1">
    <location>
        <begin position="152"/>
        <end position="163"/>
    </location>
</feature>
<evidence type="ECO:0000256" key="1">
    <source>
        <dbReference type="SAM" id="MobiDB-lite"/>
    </source>
</evidence>
<feature type="compositionally biased region" description="Pro residues" evidence="1">
    <location>
        <begin position="206"/>
        <end position="219"/>
    </location>
</feature>
<gene>
    <name evidence="2" type="ORF">PIB30_098672</name>
</gene>
<sequence>MYRTVDYLPWLSRAGITMPGGDWPSALDWTEFKWRIFVGHRMARMTCDSFLLTGYVLRGRYAPGSPWCPLCASIRGEDVWWPTHHTTRAWYESWMRYAAEAEGLLQDQRVVALPADIHPTPSQSRPDIPFLPNALTRRCHQGGRVGHTRGASCRDRWRGEAESSKAGPSRQTCAAHMERFDDECEEERLFDQYETLGDSPIRYSDDPPPPHLSPSPPPP</sequence>
<keyword evidence="3" id="KW-1185">Reference proteome</keyword>